<sequence length="127" mass="14538">MRALLLLVFLCICAKSFGEVYKVRDVEQNCNLYLAPTSIFMANYDGGRLEKVSSMPALIFQRIDGEINLKGLWAFTTIEDNISIGDNNFEDIMSHNYHSVCLSDDKEVIHLEEKRKLFNNLNDLDAE</sequence>
<dbReference type="Proteomes" id="UP000008963">
    <property type="component" value="Chromosome"/>
</dbReference>
<evidence type="ECO:0000313" key="1">
    <source>
        <dbReference type="EMBL" id="CBW27187.1"/>
    </source>
</evidence>
<proteinExistence type="predicted"/>
<dbReference type="HOGENOM" id="CLU_1967483_0_0_7"/>
<organism evidence="1 2">
    <name type="scientific">Halobacteriovorax marinus (strain ATCC BAA-682 / DSM 15412 / SJ)</name>
    <name type="common">Bacteriovorax marinus</name>
    <dbReference type="NCBI Taxonomy" id="862908"/>
    <lineage>
        <taxon>Bacteria</taxon>
        <taxon>Pseudomonadati</taxon>
        <taxon>Bdellovibrionota</taxon>
        <taxon>Bacteriovoracia</taxon>
        <taxon>Bacteriovoracales</taxon>
        <taxon>Halobacteriovoraceae</taxon>
        <taxon>Halobacteriovorax</taxon>
    </lineage>
</organism>
<dbReference type="RefSeq" id="WP_014244964.1">
    <property type="nucleotide sequence ID" value="NC_016620.1"/>
</dbReference>
<accession>E1X4W1</accession>
<evidence type="ECO:0000313" key="2">
    <source>
        <dbReference type="Proteomes" id="UP000008963"/>
    </source>
</evidence>
<protein>
    <submittedName>
        <fullName evidence="1">Uncharacterized protein</fullName>
    </submittedName>
</protein>
<dbReference type="AlphaFoldDB" id="E1X4W1"/>
<dbReference type="KEGG" id="bmx:BMS_2391"/>
<dbReference type="PATRIC" id="fig|862908.3.peg.2277"/>
<keyword evidence="2" id="KW-1185">Reference proteome</keyword>
<reference evidence="2" key="1">
    <citation type="journal article" date="2013" name="ISME J.">
        <title>A small predatory core genome in the divergent marine Bacteriovorax marinus SJ and the terrestrial Bdellovibrio bacteriovorus.</title>
        <authorList>
            <person name="Crossman L.C."/>
            <person name="Chen H."/>
            <person name="Cerdeno-Tarraga A.M."/>
            <person name="Brooks K."/>
            <person name="Quail M.A."/>
            <person name="Pineiro S.A."/>
            <person name="Hobley L."/>
            <person name="Sockett R.E."/>
            <person name="Bentley S.D."/>
            <person name="Parkhill J."/>
            <person name="Williams H.N."/>
            <person name="Stine O.C."/>
        </authorList>
    </citation>
    <scope>NUCLEOTIDE SEQUENCE [LARGE SCALE GENOMIC DNA]</scope>
    <source>
        <strain evidence="2">ATCC BAA-682 / DSM 15412 / SJ</strain>
    </source>
</reference>
<gene>
    <name evidence="1" type="ordered locus">BMS_2391</name>
</gene>
<dbReference type="EMBL" id="FQ312005">
    <property type="protein sequence ID" value="CBW27187.1"/>
    <property type="molecule type" value="Genomic_DNA"/>
</dbReference>
<name>E1X4W1_HALMS</name>
<dbReference type="OrthoDB" id="9969736at2"/>